<keyword evidence="1" id="KW-1133">Transmembrane helix</keyword>
<dbReference type="InterPro" id="IPR053150">
    <property type="entry name" value="Teicoplanin_resist-assoc"/>
</dbReference>
<reference evidence="3 4" key="1">
    <citation type="journal article" date="2022" name="Int. J. Syst. Evol. Microbiol.">
        <title>Apilactobacillus apisilvae sp. nov., Nicolia spurrieriana gen. nov. sp. nov., Bombilactobacillus folatiphilus sp. nov. and Bombilactobacillus thymidiniphilus sp. nov., four new lactic acid bacterial isolates from stingless bees Tetragonula carbonaria and Austroplebeia australis.</title>
        <authorList>
            <person name="Oliphant S.A."/>
            <person name="Watson-Haigh N.S."/>
            <person name="Sumby K.M."/>
            <person name="Gardner J."/>
            <person name="Groom S."/>
            <person name="Jiranek V."/>
        </authorList>
    </citation>
    <scope>NUCLEOTIDE SEQUENCE [LARGE SCALE GENOMIC DNA]</scope>
    <source>
        <strain evidence="3 4">SG4_A1</strain>
    </source>
</reference>
<dbReference type="Pfam" id="PF04892">
    <property type="entry name" value="VanZ"/>
    <property type="match status" value="1"/>
</dbReference>
<evidence type="ECO:0000313" key="3">
    <source>
        <dbReference type="EMBL" id="UQS83425.1"/>
    </source>
</evidence>
<dbReference type="PANTHER" id="PTHR36834:SF1">
    <property type="entry name" value="INTEGRAL MEMBRANE PROTEIN"/>
    <property type="match status" value="1"/>
</dbReference>
<dbReference type="PANTHER" id="PTHR36834">
    <property type="entry name" value="MEMBRANE PROTEIN-RELATED"/>
    <property type="match status" value="1"/>
</dbReference>
<evidence type="ECO:0000313" key="4">
    <source>
        <dbReference type="Proteomes" id="UP000831947"/>
    </source>
</evidence>
<keyword evidence="1" id="KW-0472">Membrane</keyword>
<sequence>MFFLNPIYQLIYTYYAGRLNHFPLIHLVFISLDKTIFYFLIFVILRIAFLVWRSQKIVWWHEFYLVLLVIYLLLLLCLTVFRQHYFPWEFHPLWHRSFKEINWLPLVETWKLTNGKSLIDFFYNSCGNVVWFLPLGLLLPVLSSRLHSFVRVVGIGLCLSVLIESLQFILNTGVSDIDDVIFNTLGTILGYAIWSIVQRISRKV</sequence>
<proteinExistence type="predicted"/>
<feature type="transmembrane region" description="Helical" evidence="1">
    <location>
        <begin position="64"/>
        <end position="85"/>
    </location>
</feature>
<protein>
    <submittedName>
        <fullName evidence="3">VanZ family protein</fullName>
    </submittedName>
</protein>
<feature type="transmembrane region" description="Helical" evidence="1">
    <location>
        <begin position="149"/>
        <end position="168"/>
    </location>
</feature>
<dbReference type="RefSeq" id="WP_249512651.1">
    <property type="nucleotide sequence ID" value="NZ_CP093365.1"/>
</dbReference>
<dbReference type="EMBL" id="CP093365">
    <property type="protein sequence ID" value="UQS83425.1"/>
    <property type="molecule type" value="Genomic_DNA"/>
</dbReference>
<feature type="transmembrane region" description="Helical" evidence="1">
    <location>
        <begin position="35"/>
        <end position="52"/>
    </location>
</feature>
<keyword evidence="1" id="KW-0812">Transmembrane</keyword>
<dbReference type="Proteomes" id="UP000831947">
    <property type="component" value="Chromosome"/>
</dbReference>
<evidence type="ECO:0000259" key="2">
    <source>
        <dbReference type="Pfam" id="PF04892"/>
    </source>
</evidence>
<organism evidence="3 4">
    <name type="scientific">Bombilactobacillus thymidiniphilus</name>
    <dbReference type="NCBI Taxonomy" id="2923363"/>
    <lineage>
        <taxon>Bacteria</taxon>
        <taxon>Bacillati</taxon>
        <taxon>Bacillota</taxon>
        <taxon>Bacilli</taxon>
        <taxon>Lactobacillales</taxon>
        <taxon>Lactobacillaceae</taxon>
        <taxon>Bombilactobacillus</taxon>
    </lineage>
</organism>
<accession>A0ABY4PCT6</accession>
<feature type="transmembrane region" description="Helical" evidence="1">
    <location>
        <begin position="121"/>
        <end position="142"/>
    </location>
</feature>
<gene>
    <name evidence="3" type="ORF">MOO47_06535</name>
</gene>
<feature type="domain" description="VanZ-like" evidence="2">
    <location>
        <begin position="69"/>
        <end position="197"/>
    </location>
</feature>
<keyword evidence="4" id="KW-1185">Reference proteome</keyword>
<evidence type="ECO:0000256" key="1">
    <source>
        <dbReference type="SAM" id="Phobius"/>
    </source>
</evidence>
<name>A0ABY4PCT6_9LACO</name>
<feature type="transmembrane region" description="Helical" evidence="1">
    <location>
        <begin position="180"/>
        <end position="197"/>
    </location>
</feature>
<dbReference type="InterPro" id="IPR006976">
    <property type="entry name" value="VanZ-like"/>
</dbReference>